<dbReference type="CDD" id="cd00077">
    <property type="entry name" value="HDc"/>
    <property type="match status" value="1"/>
</dbReference>
<feature type="compositionally biased region" description="Basic and acidic residues" evidence="1">
    <location>
        <begin position="561"/>
        <end position="576"/>
    </location>
</feature>
<accession>A0A2R6P199</accession>
<evidence type="ECO:0000313" key="5">
    <source>
        <dbReference type="EMBL" id="PSR90359.1"/>
    </source>
</evidence>
<sequence length="588" mass="66819">MNSLISDLQPTPVRTSELHLAVIKVSYNSTTTKLAGLGEVPPQMRERNFKDSVHQWSVAHLAQMQIKFLQKQQPELDITDEDVECVTIAGLCHDLGHGPWSHVWDSLFIPKALPHKKWRHEDASEMMFDDLIKEDHVTVSEREAIIIKALISGDSSRCEQVFILVSFHRVPNTSCFRGMNVKSFLFEIVANKRNGLDVDKFDYIARDQYAIGQGENVSLGKLIRSARVINGQICYDIKDANTVYELCWSRFSLHKRIYNHKTAKAIEYMIIDALLSAEPHMRIAEHIDDPKKFVFLTDDIKTRIEMTTEPELAEARTLFRRINIRDLYKCVDYKVFPWKLKDICRQHITAEAIVEAAKKAPFATCDPQVIDGFDPEQVDAQDVGPADPQTVEALDPKHVIIDMAEMHYGMKEKNPLNYVQFYSKYNSVSRPANAGDISNIMPASFGEILLRVYTRDARFHGVIQMGFHRVLADLESSSKEADEEQQDVEELDALDLDVLTADTVPAPATPRAFTRTLSRAVSARQALHIVSPNTTPFAPNQFTKVPPSFSSSAKQNSPTMEQRKLRSVKRERDERPGSPPRKRNKMST</sequence>
<dbReference type="InterPro" id="IPR006674">
    <property type="entry name" value="HD_domain"/>
</dbReference>
<feature type="domain" description="HD-associated" evidence="3">
    <location>
        <begin position="220"/>
        <end position="333"/>
    </location>
</feature>
<gene>
    <name evidence="5" type="ORF">PHLCEN_2v4921</name>
    <name evidence="4" type="ORF">PHLCEN_2v5813</name>
</gene>
<dbReference type="Gene3D" id="3.30.70.2760">
    <property type="match status" value="1"/>
</dbReference>
<comment type="caution">
    <text evidence="4">The sequence shown here is derived from an EMBL/GenBank/DDBJ whole genome shotgun (WGS) entry which is preliminary data.</text>
</comment>
<evidence type="ECO:0000256" key="1">
    <source>
        <dbReference type="SAM" id="MobiDB-lite"/>
    </source>
</evidence>
<evidence type="ECO:0000259" key="2">
    <source>
        <dbReference type="Pfam" id="PF01966"/>
    </source>
</evidence>
<dbReference type="Proteomes" id="UP000186601">
    <property type="component" value="Unassembled WGS sequence"/>
</dbReference>
<feature type="domain" description="HD" evidence="2">
    <location>
        <begin position="54"/>
        <end position="135"/>
    </location>
</feature>
<feature type="compositionally biased region" description="Polar residues" evidence="1">
    <location>
        <begin position="532"/>
        <end position="560"/>
    </location>
</feature>
<dbReference type="PANTHER" id="PTHR11373">
    <property type="entry name" value="DEOXYNUCLEOSIDE TRIPHOSPHATE TRIPHOSPHOHYDROLASE"/>
    <property type="match status" value="1"/>
</dbReference>
<dbReference type="Gene3D" id="1.10.3210.10">
    <property type="entry name" value="Hypothetical protein af1432"/>
    <property type="match status" value="1"/>
</dbReference>
<evidence type="ECO:0000313" key="4">
    <source>
        <dbReference type="EMBL" id="PSR83164.1"/>
    </source>
</evidence>
<protein>
    <submittedName>
        <fullName evidence="4">Uncharacterized protein</fullName>
    </submittedName>
</protein>
<dbReference type="SUPFAM" id="SSF109604">
    <property type="entry name" value="HD-domain/PDEase-like"/>
    <property type="match status" value="1"/>
</dbReference>
<dbReference type="OrthoDB" id="9991235at2759"/>
<dbReference type="EMBL" id="MLYV02000498">
    <property type="protein sequence ID" value="PSR90359.1"/>
    <property type="molecule type" value="Genomic_DNA"/>
</dbReference>
<dbReference type="InterPro" id="IPR050135">
    <property type="entry name" value="dGTPase-like"/>
</dbReference>
<dbReference type="STRING" id="98765.A0A2R6P199"/>
<name>A0A2R6P199_9APHY</name>
<keyword evidence="6" id="KW-1185">Reference proteome</keyword>
<dbReference type="Pfam" id="PF19276">
    <property type="entry name" value="HD_assoc_2"/>
    <property type="match status" value="1"/>
</dbReference>
<proteinExistence type="predicted"/>
<organism evidence="4 6">
    <name type="scientific">Hermanssonia centrifuga</name>
    <dbReference type="NCBI Taxonomy" id="98765"/>
    <lineage>
        <taxon>Eukaryota</taxon>
        <taxon>Fungi</taxon>
        <taxon>Dikarya</taxon>
        <taxon>Basidiomycota</taxon>
        <taxon>Agaricomycotina</taxon>
        <taxon>Agaricomycetes</taxon>
        <taxon>Polyporales</taxon>
        <taxon>Meruliaceae</taxon>
        <taxon>Hermanssonia</taxon>
    </lineage>
</organism>
<dbReference type="GO" id="GO:0008832">
    <property type="term" value="F:dGTPase activity"/>
    <property type="evidence" value="ECO:0007669"/>
    <property type="project" value="TreeGrafter"/>
</dbReference>
<feature type="region of interest" description="Disordered" evidence="1">
    <location>
        <begin position="532"/>
        <end position="588"/>
    </location>
</feature>
<reference evidence="4 6" key="1">
    <citation type="submission" date="2018-02" db="EMBL/GenBank/DDBJ databases">
        <title>Genome sequence of the basidiomycete white-rot fungus Phlebia centrifuga.</title>
        <authorList>
            <person name="Granchi Z."/>
            <person name="Peng M."/>
            <person name="de Vries R.P."/>
            <person name="Hilden K."/>
            <person name="Makela M.R."/>
            <person name="Grigoriev I."/>
            <person name="Riley R."/>
        </authorList>
    </citation>
    <scope>NUCLEOTIDE SEQUENCE [LARGE SCALE GENOMIC DNA]</scope>
    <source>
        <strain evidence="4 6">FBCC195</strain>
    </source>
</reference>
<dbReference type="InterPro" id="IPR045509">
    <property type="entry name" value="HD_assoc_2"/>
</dbReference>
<dbReference type="AlphaFoldDB" id="A0A2R6P199"/>
<dbReference type="Pfam" id="PF01966">
    <property type="entry name" value="HD"/>
    <property type="match status" value="1"/>
</dbReference>
<dbReference type="PANTHER" id="PTHR11373:SF4">
    <property type="entry name" value="DEOXYNUCLEOSIDE TRIPHOSPHATE TRIPHOSPHOHYDROLASE SAMHD1"/>
    <property type="match status" value="1"/>
</dbReference>
<dbReference type="EMBL" id="MLYV02000565">
    <property type="protein sequence ID" value="PSR83164.1"/>
    <property type="molecule type" value="Genomic_DNA"/>
</dbReference>
<dbReference type="GO" id="GO:0005634">
    <property type="term" value="C:nucleus"/>
    <property type="evidence" value="ECO:0007669"/>
    <property type="project" value="TreeGrafter"/>
</dbReference>
<evidence type="ECO:0000259" key="3">
    <source>
        <dbReference type="Pfam" id="PF19276"/>
    </source>
</evidence>
<evidence type="ECO:0000313" key="6">
    <source>
        <dbReference type="Proteomes" id="UP000186601"/>
    </source>
</evidence>
<dbReference type="InterPro" id="IPR003607">
    <property type="entry name" value="HD/PDEase_dom"/>
</dbReference>
<dbReference type="GO" id="GO:0006203">
    <property type="term" value="P:dGTP catabolic process"/>
    <property type="evidence" value="ECO:0007669"/>
    <property type="project" value="TreeGrafter"/>
</dbReference>